<accession>A0A516V2D3</accession>
<dbReference type="PANTHER" id="PTHR12788:SF10">
    <property type="entry name" value="PROTEIN-TYROSINE SULFOTRANSFERASE"/>
    <property type="match status" value="1"/>
</dbReference>
<keyword evidence="1 2" id="KW-0808">Transferase</keyword>
<reference evidence="2 3" key="1">
    <citation type="submission" date="2019-07" db="EMBL/GenBank/DDBJ databases">
        <title>Lysobacter weifangensis sp. nov., isolated from bensulfuron-methyl contaminated farmland soil.</title>
        <authorList>
            <person name="Zhao H."/>
        </authorList>
    </citation>
    <scope>NUCLEOTIDE SEQUENCE [LARGE SCALE GENOMIC DNA]</scope>
    <source>
        <strain evidence="2 3">CC-Bw-6</strain>
    </source>
</reference>
<dbReference type="Gene3D" id="3.40.50.300">
    <property type="entry name" value="P-loop containing nucleotide triphosphate hydrolases"/>
    <property type="match status" value="1"/>
</dbReference>
<evidence type="ECO:0000313" key="2">
    <source>
        <dbReference type="EMBL" id="QDQ72689.1"/>
    </source>
</evidence>
<dbReference type="SUPFAM" id="SSF48452">
    <property type="entry name" value="TPR-like"/>
    <property type="match status" value="1"/>
</dbReference>
<keyword evidence="3" id="KW-1185">Reference proteome</keyword>
<dbReference type="SUPFAM" id="SSF52540">
    <property type="entry name" value="P-loop containing nucleoside triphosphate hydrolases"/>
    <property type="match status" value="1"/>
</dbReference>
<gene>
    <name evidence="2" type="ORF">FNZ56_01760</name>
</gene>
<dbReference type="InterPro" id="IPR011990">
    <property type="entry name" value="TPR-like_helical_dom_sf"/>
</dbReference>
<evidence type="ECO:0000256" key="1">
    <source>
        <dbReference type="ARBA" id="ARBA00022679"/>
    </source>
</evidence>
<dbReference type="InterPro" id="IPR027417">
    <property type="entry name" value="P-loop_NTPase"/>
</dbReference>
<proteinExistence type="predicted"/>
<dbReference type="GO" id="GO:0008476">
    <property type="term" value="F:protein-tyrosine sulfotransferase activity"/>
    <property type="evidence" value="ECO:0007669"/>
    <property type="project" value="InterPro"/>
</dbReference>
<dbReference type="PANTHER" id="PTHR12788">
    <property type="entry name" value="PROTEIN-TYROSINE SULFOTRANSFERASE 2"/>
    <property type="match status" value="1"/>
</dbReference>
<name>A0A516V2D3_9GAMM</name>
<dbReference type="EMBL" id="CP041742">
    <property type="protein sequence ID" value="QDQ72689.1"/>
    <property type="molecule type" value="Genomic_DNA"/>
</dbReference>
<protein>
    <submittedName>
        <fullName evidence="2">Sulfotransferase family protein</fullName>
    </submittedName>
</protein>
<dbReference type="AlphaFoldDB" id="A0A516V2D3"/>
<dbReference type="Proteomes" id="UP000315891">
    <property type="component" value="Chromosome"/>
</dbReference>
<organism evidence="2 3">
    <name type="scientific">Pseudoluteimonas lycopersici</name>
    <dbReference type="NCBI Taxonomy" id="1324796"/>
    <lineage>
        <taxon>Bacteria</taxon>
        <taxon>Pseudomonadati</taxon>
        <taxon>Pseudomonadota</taxon>
        <taxon>Gammaproteobacteria</taxon>
        <taxon>Lysobacterales</taxon>
        <taxon>Lysobacteraceae</taxon>
        <taxon>Pseudoluteimonas</taxon>
    </lineage>
</organism>
<dbReference type="OrthoDB" id="9766687at2"/>
<dbReference type="Pfam" id="PF13469">
    <property type="entry name" value="Sulfotransfer_3"/>
    <property type="match status" value="1"/>
</dbReference>
<sequence>MDQAKSPHQSAGPAVLWEEAQRLILENRVEEGRARLLAILETQPRNAPVHMLLAGTSLASGKLQRATAELRAAAMSIQNDPALLIQVMQAMSRLGETNDTRMCLRHPLIPRLQNGPMLTAIGHVYQGIGLNAEALAMMERAKRTGYDNADFRYFHALQLQFNGRLGEAEAEMESCLKLGPTFGRASLSLARIRKQTADSNHVAFLQERLQSVPKGSEDHAAFEFALYKEYEDLGDLDAAWSALQRANAVMAARVPYDAASEEKLFDLLIQRFDSDAPRGETGIPPGPMPIFIVGMPRSGTTLLERVLGSHSQVASAGELSDLPRQLRWVADRHGHPVVDEDLLNAMPGIDFALLGRRYLQQSQWRANGKPFYIDKLPPNFMLIGCIRRALPHARVVHMARDPMDVCFSNYRAMFGDSYAYSYDLDALSHHYRQYDRLMQHWRETMPGFVIDVPYSNLVLDTERTCRELIAACGLTFEEGCLDHTRNKASVATLSSAQVRQPIHSRGLGEWEKYAQRLQGLRTALLG</sequence>
<dbReference type="InterPro" id="IPR026634">
    <property type="entry name" value="TPST-like"/>
</dbReference>
<dbReference type="Gene3D" id="1.25.40.10">
    <property type="entry name" value="Tetratricopeptide repeat domain"/>
    <property type="match status" value="1"/>
</dbReference>
<evidence type="ECO:0000313" key="3">
    <source>
        <dbReference type="Proteomes" id="UP000315891"/>
    </source>
</evidence>